<name>A0A2U1ZZ12_9MICO</name>
<protein>
    <recommendedName>
        <fullName evidence="3">WXG100 family type VII secretion target</fullName>
    </recommendedName>
</protein>
<evidence type="ECO:0000313" key="2">
    <source>
        <dbReference type="Proteomes" id="UP000245166"/>
    </source>
</evidence>
<evidence type="ECO:0008006" key="3">
    <source>
        <dbReference type="Google" id="ProtNLM"/>
    </source>
</evidence>
<dbReference type="SUPFAM" id="SSF140453">
    <property type="entry name" value="EsxAB dimer-like"/>
    <property type="match status" value="1"/>
</dbReference>
<keyword evidence="2" id="KW-1185">Reference proteome</keyword>
<dbReference type="EMBL" id="PYHR01000002">
    <property type="protein sequence ID" value="PWD52226.1"/>
    <property type="molecule type" value="Genomic_DNA"/>
</dbReference>
<sequence length="91" mass="9934">MYDRSTFYGIDPEYSRNASRGMEQGSSDLGSLVGSISAMLDSITWEGAGAKRFLGDWNGSLRPELQAVTESLADSAHELRVRAEMQEQASS</sequence>
<dbReference type="OrthoDB" id="5244663at2"/>
<dbReference type="Gene3D" id="1.10.287.1060">
    <property type="entry name" value="ESAT-6-like"/>
    <property type="match status" value="1"/>
</dbReference>
<dbReference type="AlphaFoldDB" id="A0A2U1ZZ12"/>
<comment type="caution">
    <text evidence="1">The sequence shown here is derived from an EMBL/GenBank/DDBJ whole genome shotgun (WGS) entry which is preliminary data.</text>
</comment>
<reference evidence="1 2" key="1">
    <citation type="submission" date="2018-03" db="EMBL/GenBank/DDBJ databases">
        <title>Genome assembly of novel Miniimonas species PCH200.</title>
        <authorList>
            <person name="Thakur V."/>
            <person name="Kumar V."/>
            <person name="Singh D."/>
        </authorList>
    </citation>
    <scope>NUCLEOTIDE SEQUENCE [LARGE SCALE GENOMIC DNA]</scope>
    <source>
        <strain evidence="1 2">PCH200</strain>
    </source>
</reference>
<proteinExistence type="predicted"/>
<organism evidence="1 2">
    <name type="scientific">Serinibacter arcticus</name>
    <dbReference type="NCBI Taxonomy" id="1655435"/>
    <lineage>
        <taxon>Bacteria</taxon>
        <taxon>Bacillati</taxon>
        <taxon>Actinomycetota</taxon>
        <taxon>Actinomycetes</taxon>
        <taxon>Micrococcales</taxon>
        <taxon>Beutenbergiaceae</taxon>
        <taxon>Serinibacter</taxon>
    </lineage>
</organism>
<evidence type="ECO:0000313" key="1">
    <source>
        <dbReference type="EMBL" id="PWD52226.1"/>
    </source>
</evidence>
<accession>A0A2U1ZZ12</accession>
<gene>
    <name evidence="1" type="ORF">C8046_17855</name>
</gene>
<dbReference type="RefSeq" id="WP_109230608.1">
    <property type="nucleotide sequence ID" value="NZ_PYHR01000002.1"/>
</dbReference>
<dbReference type="InterPro" id="IPR036689">
    <property type="entry name" value="ESAT-6-like_sf"/>
</dbReference>
<dbReference type="Proteomes" id="UP000245166">
    <property type="component" value="Unassembled WGS sequence"/>
</dbReference>